<evidence type="ECO:0000313" key="4">
    <source>
        <dbReference type="Proteomes" id="UP000808349"/>
    </source>
</evidence>
<keyword evidence="1" id="KW-0812">Transmembrane</keyword>
<comment type="caution">
    <text evidence="3">The sequence shown here is derived from an EMBL/GenBank/DDBJ whole genome shotgun (WGS) entry which is preliminary data.</text>
</comment>
<dbReference type="AlphaFoldDB" id="A0A9D7SAR8"/>
<feature type="transmembrane region" description="Helical" evidence="1">
    <location>
        <begin position="253"/>
        <end position="275"/>
    </location>
</feature>
<feature type="domain" description="IPTL-CTERM protein sorting" evidence="2">
    <location>
        <begin position="200"/>
        <end position="218"/>
    </location>
</feature>
<accession>A0A9D7SAR8</accession>
<keyword evidence="1" id="KW-1133">Transmembrane helix</keyword>
<keyword evidence="1" id="KW-0472">Membrane</keyword>
<sequence length="308" mass="33133">MISNFISHKLFKSFFIVLTMISCLQISYAGIFFDAGPGTGAPPQIFKNHIMFPFAADANPVFTNVSSLESPTRCFGELSFSAPLNHRLIDNGWATWSHGYFGDVYYSNGASTTTIQLPPATRAFYFYTESNNFATYTVNAIANDGTTTGPISINGNSGAKFIGFYTTGSQCLLKSITVTYPPAAGGFAIGEFGISCMAMIPTMSEWGLIILCLLLLAFAGVSIRKRSLAVAGGFTMDVSGSNHSRFPFALKTYIPALFITIVLLTIGICIAVLGYDYQITYADIPGGIISACIAAYIIQLAMLPKNND</sequence>
<reference evidence="3 4" key="1">
    <citation type="submission" date="2020-10" db="EMBL/GenBank/DDBJ databases">
        <title>Connecting structure to function with the recovery of over 1000 high-quality activated sludge metagenome-assembled genomes encoding full-length rRNA genes using long-read sequencing.</title>
        <authorList>
            <person name="Singleton C.M."/>
            <person name="Petriglieri F."/>
            <person name="Kristensen J.M."/>
            <person name="Kirkegaard R.H."/>
            <person name="Michaelsen T.Y."/>
            <person name="Andersen M.H."/>
            <person name="Karst S.M."/>
            <person name="Dueholm M.S."/>
            <person name="Nielsen P.H."/>
            <person name="Albertsen M."/>
        </authorList>
    </citation>
    <scope>NUCLEOTIDE SEQUENCE [LARGE SCALE GENOMIC DNA]</scope>
    <source>
        <strain evidence="3">Ribe_18-Q3-R11-54_BAT3C.373</strain>
    </source>
</reference>
<organism evidence="3 4">
    <name type="scientific">Candidatus Defluviibacterium haderslevense</name>
    <dbReference type="NCBI Taxonomy" id="2981993"/>
    <lineage>
        <taxon>Bacteria</taxon>
        <taxon>Pseudomonadati</taxon>
        <taxon>Bacteroidota</taxon>
        <taxon>Saprospiria</taxon>
        <taxon>Saprospirales</taxon>
        <taxon>Saprospiraceae</taxon>
        <taxon>Candidatus Defluviibacterium</taxon>
    </lineage>
</organism>
<dbReference type="InterPro" id="IPR026442">
    <property type="entry name" value="IPTL_CTERM"/>
</dbReference>
<feature type="transmembrane region" description="Helical" evidence="1">
    <location>
        <begin position="206"/>
        <end position="223"/>
    </location>
</feature>
<dbReference type="Pfam" id="PF18203">
    <property type="entry name" value="IPTL-CTERM"/>
    <property type="match status" value="1"/>
</dbReference>
<evidence type="ECO:0000259" key="2">
    <source>
        <dbReference type="Pfam" id="PF18203"/>
    </source>
</evidence>
<protein>
    <submittedName>
        <fullName evidence="3">IPTL-CTERM sorting domain-containing protein</fullName>
    </submittedName>
</protein>
<dbReference type="Proteomes" id="UP000808349">
    <property type="component" value="Unassembled WGS sequence"/>
</dbReference>
<evidence type="ECO:0000313" key="3">
    <source>
        <dbReference type="EMBL" id="MBK9718531.1"/>
    </source>
</evidence>
<proteinExistence type="predicted"/>
<evidence type="ECO:0000256" key="1">
    <source>
        <dbReference type="SAM" id="Phobius"/>
    </source>
</evidence>
<gene>
    <name evidence="3" type="ORF">IPO85_13670</name>
</gene>
<dbReference type="EMBL" id="JADKFW010000010">
    <property type="protein sequence ID" value="MBK9718531.1"/>
    <property type="molecule type" value="Genomic_DNA"/>
</dbReference>
<dbReference type="NCBIfam" id="TIGR04174">
    <property type="entry name" value="IPTL_CTERM"/>
    <property type="match status" value="1"/>
</dbReference>
<name>A0A9D7SAR8_9BACT</name>
<feature type="transmembrane region" description="Helical" evidence="1">
    <location>
        <begin position="281"/>
        <end position="303"/>
    </location>
</feature>